<dbReference type="Pfam" id="PF04142">
    <property type="entry name" value="Nuc_sug_transp"/>
    <property type="match status" value="1"/>
</dbReference>
<evidence type="ECO:0000313" key="7">
    <source>
        <dbReference type="EMBL" id="ELU08858.1"/>
    </source>
</evidence>
<dbReference type="EnsemblMetazoa" id="CapteT125710">
    <property type="protein sequence ID" value="CapteP125710"/>
    <property type="gene ID" value="CapteG125710"/>
</dbReference>
<evidence type="ECO:0000313" key="9">
    <source>
        <dbReference type="Proteomes" id="UP000014760"/>
    </source>
</evidence>
<keyword evidence="4 6" id="KW-1133">Transmembrane helix</keyword>
<dbReference type="EMBL" id="AMQN01006579">
    <property type="status" value="NOT_ANNOTATED_CDS"/>
    <property type="molecule type" value="Genomic_DNA"/>
</dbReference>
<dbReference type="HOGENOM" id="CLU_024645_5_1_1"/>
<feature type="transmembrane region" description="Helical" evidence="6">
    <location>
        <begin position="259"/>
        <end position="276"/>
    </location>
</feature>
<gene>
    <name evidence="7" type="ORF">CAPTEDRAFT_125710</name>
</gene>
<organism evidence="7">
    <name type="scientific">Capitella teleta</name>
    <name type="common">Polychaete worm</name>
    <dbReference type="NCBI Taxonomy" id="283909"/>
    <lineage>
        <taxon>Eukaryota</taxon>
        <taxon>Metazoa</taxon>
        <taxon>Spiralia</taxon>
        <taxon>Lophotrochozoa</taxon>
        <taxon>Annelida</taxon>
        <taxon>Polychaeta</taxon>
        <taxon>Sedentaria</taxon>
        <taxon>Scolecida</taxon>
        <taxon>Capitellidae</taxon>
        <taxon>Capitella</taxon>
    </lineage>
</organism>
<evidence type="ECO:0000256" key="3">
    <source>
        <dbReference type="ARBA" id="ARBA00022692"/>
    </source>
</evidence>
<name>R7URS9_CAPTE</name>
<evidence type="ECO:0000256" key="1">
    <source>
        <dbReference type="ARBA" id="ARBA00004141"/>
    </source>
</evidence>
<dbReference type="EMBL" id="KB298689">
    <property type="protein sequence ID" value="ELU08858.1"/>
    <property type="molecule type" value="Genomic_DNA"/>
</dbReference>
<dbReference type="AlphaFoldDB" id="R7URS9"/>
<sequence length="279" mass="31090">MVYASYTILVHLCERNGEISFSSSAMVFVTEVMKLLISLSLLLKESTSTVLSLPSFKEVLPFSIPAVLYTFNNNLAVHMQLQMDPATYQVLSNLKILTTAALYRMIIKRPISVLQWIALGMLTLAGAFNSYGGLQSSTESMSAGVIHLTLQGLLMISLYALVSGLAGVYMEFILKRRYEAEFNQILILFFCTIFTVEDGNLFNGFNIFTWILICSQAVCGLIMSAVMKHGNNITRLFLISCAMLVTTLLSIAIFYLKLNVYFCISFLLVIGALILYHKT</sequence>
<protein>
    <recommendedName>
        <fullName evidence="10">Sugar phosphate transporter domain-containing protein</fullName>
    </recommendedName>
</protein>
<keyword evidence="2" id="KW-0762">Sugar transport</keyword>
<keyword evidence="5 6" id="KW-0472">Membrane</keyword>
<evidence type="ECO:0000313" key="8">
    <source>
        <dbReference type="EnsemblMetazoa" id="CapteP125710"/>
    </source>
</evidence>
<reference evidence="8" key="3">
    <citation type="submission" date="2015-06" db="UniProtKB">
        <authorList>
            <consortium name="EnsemblMetazoa"/>
        </authorList>
    </citation>
    <scope>IDENTIFICATION</scope>
</reference>
<dbReference type="InterPro" id="IPR007271">
    <property type="entry name" value="Nuc_sug_transpt"/>
</dbReference>
<evidence type="ECO:0000256" key="5">
    <source>
        <dbReference type="ARBA" id="ARBA00023136"/>
    </source>
</evidence>
<evidence type="ECO:0000256" key="2">
    <source>
        <dbReference type="ARBA" id="ARBA00022597"/>
    </source>
</evidence>
<evidence type="ECO:0008006" key="10">
    <source>
        <dbReference type="Google" id="ProtNLM"/>
    </source>
</evidence>
<dbReference type="NCBIfam" id="TIGR00803">
    <property type="entry name" value="nst"/>
    <property type="match status" value="1"/>
</dbReference>
<dbReference type="PANTHER" id="PTHR10231">
    <property type="entry name" value="NUCLEOTIDE-SUGAR TRANSMEMBRANE TRANSPORTER"/>
    <property type="match status" value="1"/>
</dbReference>
<keyword evidence="3 6" id="KW-0812">Transmembrane</keyword>
<keyword evidence="9" id="KW-1185">Reference proteome</keyword>
<dbReference type="OrthoDB" id="419167at2759"/>
<reference evidence="7 9" key="2">
    <citation type="journal article" date="2013" name="Nature">
        <title>Insights into bilaterian evolution from three spiralian genomes.</title>
        <authorList>
            <person name="Simakov O."/>
            <person name="Marletaz F."/>
            <person name="Cho S.J."/>
            <person name="Edsinger-Gonzales E."/>
            <person name="Havlak P."/>
            <person name="Hellsten U."/>
            <person name="Kuo D.H."/>
            <person name="Larsson T."/>
            <person name="Lv J."/>
            <person name="Arendt D."/>
            <person name="Savage R."/>
            <person name="Osoegawa K."/>
            <person name="de Jong P."/>
            <person name="Grimwood J."/>
            <person name="Chapman J.A."/>
            <person name="Shapiro H."/>
            <person name="Aerts A."/>
            <person name="Otillar R.P."/>
            <person name="Terry A.Y."/>
            <person name="Boore J.L."/>
            <person name="Grigoriev I.V."/>
            <person name="Lindberg D.R."/>
            <person name="Seaver E.C."/>
            <person name="Weisblat D.A."/>
            <person name="Putnam N.H."/>
            <person name="Rokhsar D.S."/>
        </authorList>
    </citation>
    <scope>NUCLEOTIDE SEQUENCE</scope>
    <source>
        <strain evidence="7 9">I ESC-2004</strain>
    </source>
</reference>
<feature type="transmembrane region" description="Helical" evidence="6">
    <location>
        <begin position="182"/>
        <end position="201"/>
    </location>
</feature>
<reference evidence="9" key="1">
    <citation type="submission" date="2012-12" db="EMBL/GenBank/DDBJ databases">
        <authorList>
            <person name="Hellsten U."/>
            <person name="Grimwood J."/>
            <person name="Chapman J.A."/>
            <person name="Shapiro H."/>
            <person name="Aerts A."/>
            <person name="Otillar R.P."/>
            <person name="Terry A.Y."/>
            <person name="Boore J.L."/>
            <person name="Simakov O."/>
            <person name="Marletaz F."/>
            <person name="Cho S.-J."/>
            <person name="Edsinger-Gonzales E."/>
            <person name="Havlak P."/>
            <person name="Kuo D.-H."/>
            <person name="Larsson T."/>
            <person name="Lv J."/>
            <person name="Arendt D."/>
            <person name="Savage R."/>
            <person name="Osoegawa K."/>
            <person name="de Jong P."/>
            <person name="Lindberg D.R."/>
            <person name="Seaver E.C."/>
            <person name="Weisblat D.A."/>
            <person name="Putnam N.H."/>
            <person name="Grigoriev I.V."/>
            <person name="Rokhsar D.S."/>
        </authorList>
    </citation>
    <scope>NUCLEOTIDE SEQUENCE</scope>
    <source>
        <strain evidence="9">I ESC-2004</strain>
    </source>
</reference>
<dbReference type="OMA" id="SSCVVMI"/>
<feature type="transmembrane region" description="Helical" evidence="6">
    <location>
        <begin position="233"/>
        <end position="253"/>
    </location>
</feature>
<feature type="transmembrane region" description="Helical" evidence="6">
    <location>
        <begin position="113"/>
        <end position="132"/>
    </location>
</feature>
<dbReference type="STRING" id="283909.R7URS9"/>
<dbReference type="Proteomes" id="UP000014760">
    <property type="component" value="Unassembled WGS sequence"/>
</dbReference>
<evidence type="ECO:0000256" key="6">
    <source>
        <dbReference type="SAM" id="Phobius"/>
    </source>
</evidence>
<accession>R7URS9</accession>
<dbReference type="GO" id="GO:0000139">
    <property type="term" value="C:Golgi membrane"/>
    <property type="evidence" value="ECO:0007669"/>
    <property type="project" value="InterPro"/>
</dbReference>
<comment type="subcellular location">
    <subcellularLocation>
        <location evidence="1">Membrane</location>
        <topology evidence="1">Multi-pass membrane protein</topology>
    </subcellularLocation>
</comment>
<keyword evidence="2" id="KW-0813">Transport</keyword>
<evidence type="ECO:0000256" key="4">
    <source>
        <dbReference type="ARBA" id="ARBA00022989"/>
    </source>
</evidence>
<feature type="transmembrane region" description="Helical" evidence="6">
    <location>
        <begin position="207"/>
        <end position="226"/>
    </location>
</feature>
<dbReference type="GO" id="GO:0015165">
    <property type="term" value="F:pyrimidine nucleotide-sugar transmembrane transporter activity"/>
    <property type="evidence" value="ECO:0007669"/>
    <property type="project" value="InterPro"/>
</dbReference>
<proteinExistence type="predicted"/>
<feature type="transmembrane region" description="Helical" evidence="6">
    <location>
        <begin position="152"/>
        <end position="170"/>
    </location>
</feature>